<evidence type="ECO:0000313" key="2">
    <source>
        <dbReference type="EMBL" id="SHO48610.1"/>
    </source>
</evidence>
<protein>
    <recommendedName>
        <fullName evidence="1">Lcl C-terminal domain-containing protein</fullName>
    </recommendedName>
</protein>
<keyword evidence="3" id="KW-1185">Reference proteome</keyword>
<organism evidence="2 3">
    <name type="scientific">Desulfopila aestuarii DSM 18488</name>
    <dbReference type="NCBI Taxonomy" id="1121416"/>
    <lineage>
        <taxon>Bacteria</taxon>
        <taxon>Pseudomonadati</taxon>
        <taxon>Thermodesulfobacteriota</taxon>
        <taxon>Desulfobulbia</taxon>
        <taxon>Desulfobulbales</taxon>
        <taxon>Desulfocapsaceae</taxon>
        <taxon>Desulfopila</taxon>
    </lineage>
</organism>
<evidence type="ECO:0000259" key="1">
    <source>
        <dbReference type="Pfam" id="PF07603"/>
    </source>
</evidence>
<accession>A0A1M7Y7M2</accession>
<dbReference type="InterPro" id="IPR059223">
    <property type="entry name" value="DVU0772-like"/>
</dbReference>
<dbReference type="InterPro" id="IPR011460">
    <property type="entry name" value="Lcl_C"/>
</dbReference>
<dbReference type="Proteomes" id="UP000184603">
    <property type="component" value="Unassembled WGS sequence"/>
</dbReference>
<gene>
    <name evidence="2" type="ORF">SAMN02745220_02399</name>
</gene>
<evidence type="ECO:0000313" key="3">
    <source>
        <dbReference type="Proteomes" id="UP000184603"/>
    </source>
</evidence>
<dbReference type="NCBIfam" id="NF045682">
    <property type="entry name" value="DVU0772_fam"/>
    <property type="match status" value="1"/>
</dbReference>
<dbReference type="AlphaFoldDB" id="A0A1M7Y7M2"/>
<dbReference type="RefSeq" id="WP_073613689.1">
    <property type="nucleotide sequence ID" value="NZ_FRFE01000010.1"/>
</dbReference>
<dbReference type="EMBL" id="FRFE01000010">
    <property type="protein sequence ID" value="SHO48610.1"/>
    <property type="molecule type" value="Genomic_DNA"/>
</dbReference>
<proteinExistence type="predicted"/>
<dbReference type="STRING" id="1121416.SAMN02745220_02399"/>
<reference evidence="2 3" key="1">
    <citation type="submission" date="2016-12" db="EMBL/GenBank/DDBJ databases">
        <authorList>
            <person name="Song W.-J."/>
            <person name="Kurnit D.M."/>
        </authorList>
    </citation>
    <scope>NUCLEOTIDE SEQUENCE [LARGE SCALE GENOMIC DNA]</scope>
    <source>
        <strain evidence="2 3">DSM 18488</strain>
    </source>
</reference>
<sequence>MGMFHKVKVGDEIISPIDWEMSPELTFGTFESWGGRERVRNNDECVYYFFVDDWGDTPKLCLMERAVKHARVVAEIKAPLEMMRKCVDEQGYVARFEQSFAINDQIRDWLIRNVLDDGNSSLVIPVVEEKEIEDMGPALPGKKKAGFSGTIVSLPVEPAFLQEEEVGALLRKWNFFESEQNPSGNFANVLINNGNDQTVVDLRTNLMWQRDGLDINSIRQMRKAIAEVNEKGLAGYHDWRMPTVEEAMSLMESCQNSKGIYLHPCFSKNQPFIFVEARRKPGGYWFVDYKQGRLFWSSGTIPGGFGRLVRSLS</sequence>
<dbReference type="OrthoDB" id="5471332at2"/>
<name>A0A1M7Y7M2_9BACT</name>
<feature type="domain" description="Lcl C-terminal" evidence="1">
    <location>
        <begin position="197"/>
        <end position="310"/>
    </location>
</feature>
<dbReference type="Pfam" id="PF07603">
    <property type="entry name" value="Lcl_C"/>
    <property type="match status" value="1"/>
</dbReference>